<feature type="region of interest" description="Disordered" evidence="2">
    <location>
        <begin position="255"/>
        <end position="280"/>
    </location>
</feature>
<dbReference type="Proteomes" id="UP001062776">
    <property type="component" value="Unassembled WGS sequence"/>
</dbReference>
<organism evidence="3 4">
    <name type="scientific">Asaia krungthepensis NRIC 0535</name>
    <dbReference type="NCBI Taxonomy" id="1307925"/>
    <lineage>
        <taxon>Bacteria</taxon>
        <taxon>Pseudomonadati</taxon>
        <taxon>Pseudomonadota</taxon>
        <taxon>Alphaproteobacteria</taxon>
        <taxon>Acetobacterales</taxon>
        <taxon>Acetobacteraceae</taxon>
        <taxon>Asaia</taxon>
    </lineage>
</organism>
<dbReference type="EMBL" id="BAPV01000004">
    <property type="protein sequence ID" value="GBQ84748.1"/>
    <property type="molecule type" value="Genomic_DNA"/>
</dbReference>
<sequence length="280" mass="30895">MGEGGSVFLSDVEQETAPHLSLTGFEGPLDLLLDLARAQKVDLAQISILQLVEQYLAFVEGARQIRLELAADWLVMAAWLTWLKSRLLLPAENEPDGEAEEAAGLLQTRLQELETIRALALWLDERPRLGEHVFARGCSEDMTRIDRSRLRVDLMGLIGAYLAMTRRRGRKRFYAPPRPRYWTVTEAVSALQRLLNASEIAGWQKLTALLPAQSASSPRARAAAMASALVAGLEMAKSGAVELRQESSFAEIMLRAPQDREEDLTHGPPSGNGAQESDPI</sequence>
<gene>
    <name evidence="3" type="ORF">AA0535_0583</name>
</gene>
<reference evidence="3" key="1">
    <citation type="submission" date="2013-04" db="EMBL/GenBank/DDBJ databases">
        <title>The genome sequencing project of 58 acetic acid bacteria.</title>
        <authorList>
            <person name="Okamoto-Kainuma A."/>
            <person name="Ishikawa M."/>
            <person name="Umino S."/>
            <person name="Koizumi Y."/>
            <person name="Shiwa Y."/>
            <person name="Yoshikawa H."/>
            <person name="Matsutani M."/>
            <person name="Matsushita K."/>
        </authorList>
    </citation>
    <scope>NUCLEOTIDE SEQUENCE</scope>
    <source>
        <strain evidence="3">NRIC 0535</strain>
    </source>
</reference>
<dbReference type="PANTHER" id="PTHR33969">
    <property type="entry name" value="SEGREGATION AND CONDENSATION PROTEIN A"/>
    <property type="match status" value="1"/>
</dbReference>
<evidence type="ECO:0000313" key="4">
    <source>
        <dbReference type="Proteomes" id="UP001062776"/>
    </source>
</evidence>
<dbReference type="PANTHER" id="PTHR33969:SF2">
    <property type="entry name" value="SEGREGATION AND CONDENSATION PROTEIN A"/>
    <property type="match status" value="1"/>
</dbReference>
<accession>A0ABQ0PYH5</accession>
<evidence type="ECO:0000313" key="3">
    <source>
        <dbReference type="EMBL" id="GBQ84748.1"/>
    </source>
</evidence>
<dbReference type="Gene3D" id="6.10.250.2410">
    <property type="match status" value="1"/>
</dbReference>
<evidence type="ECO:0000256" key="2">
    <source>
        <dbReference type="SAM" id="MobiDB-lite"/>
    </source>
</evidence>
<keyword evidence="4" id="KW-1185">Reference proteome</keyword>
<dbReference type="InterPro" id="IPR003768">
    <property type="entry name" value="ScpA"/>
</dbReference>
<comment type="caution">
    <text evidence="3">The sequence shown here is derived from an EMBL/GenBank/DDBJ whole genome shotgun (WGS) entry which is preliminary data.</text>
</comment>
<dbReference type="Pfam" id="PF02616">
    <property type="entry name" value="SMC_ScpA"/>
    <property type="match status" value="1"/>
</dbReference>
<dbReference type="RefSeq" id="WP_264814715.1">
    <property type="nucleotide sequence ID" value="NZ_BAPV01000004.1"/>
</dbReference>
<proteinExistence type="predicted"/>
<evidence type="ECO:0000256" key="1">
    <source>
        <dbReference type="ARBA" id="ARBA00044777"/>
    </source>
</evidence>
<protein>
    <recommendedName>
        <fullName evidence="1">Segregation and condensation protein A</fullName>
    </recommendedName>
</protein>
<name>A0ABQ0PYH5_9PROT</name>